<reference evidence="1 2" key="1">
    <citation type="journal article" date="2012" name="Genome Biol.">
        <title>Genome and low-iron response of an oceanic diatom adapted to chronic iron limitation.</title>
        <authorList>
            <person name="Lommer M."/>
            <person name="Specht M."/>
            <person name="Roy A.S."/>
            <person name="Kraemer L."/>
            <person name="Andreson R."/>
            <person name="Gutowska M.A."/>
            <person name="Wolf J."/>
            <person name="Bergner S.V."/>
            <person name="Schilhabel M.B."/>
            <person name="Klostermeier U.C."/>
            <person name="Beiko R.G."/>
            <person name="Rosenstiel P."/>
            <person name="Hippler M."/>
            <person name="Laroche J."/>
        </authorList>
    </citation>
    <scope>NUCLEOTIDE SEQUENCE [LARGE SCALE GENOMIC DNA]</scope>
    <source>
        <strain evidence="1 2">CCMP1005</strain>
    </source>
</reference>
<feature type="non-terminal residue" evidence="1">
    <location>
        <position position="1"/>
    </location>
</feature>
<gene>
    <name evidence="1" type="ORF">THAOC_27513</name>
</gene>
<protein>
    <submittedName>
        <fullName evidence="1">Uncharacterized protein</fullName>
    </submittedName>
</protein>
<accession>K0RW94</accession>
<dbReference type="AlphaFoldDB" id="K0RW94"/>
<keyword evidence="2" id="KW-1185">Reference proteome</keyword>
<evidence type="ECO:0000313" key="1">
    <source>
        <dbReference type="EMBL" id="EJK53111.1"/>
    </source>
</evidence>
<organism evidence="1 2">
    <name type="scientific">Thalassiosira oceanica</name>
    <name type="common">Marine diatom</name>
    <dbReference type="NCBI Taxonomy" id="159749"/>
    <lineage>
        <taxon>Eukaryota</taxon>
        <taxon>Sar</taxon>
        <taxon>Stramenopiles</taxon>
        <taxon>Ochrophyta</taxon>
        <taxon>Bacillariophyta</taxon>
        <taxon>Coscinodiscophyceae</taxon>
        <taxon>Thalassiosirophycidae</taxon>
        <taxon>Thalassiosirales</taxon>
        <taxon>Thalassiosiraceae</taxon>
        <taxon>Thalassiosira</taxon>
    </lineage>
</organism>
<comment type="caution">
    <text evidence="1">The sequence shown here is derived from an EMBL/GenBank/DDBJ whole genome shotgun (WGS) entry which is preliminary data.</text>
</comment>
<name>K0RW94_THAOC</name>
<evidence type="ECO:0000313" key="2">
    <source>
        <dbReference type="Proteomes" id="UP000266841"/>
    </source>
</evidence>
<proteinExistence type="predicted"/>
<sequence length="89" mass="10190">RPRAPTGCSSRDYDGGVRMTERLRVTCGSLDRDYLKIQQELAVSRANDCVWKGAIDKFDEIKRYCRNEENCVKGYINKSGKNGKDLEIE</sequence>
<dbReference type="EMBL" id="AGNL01038483">
    <property type="protein sequence ID" value="EJK53111.1"/>
    <property type="molecule type" value="Genomic_DNA"/>
</dbReference>
<dbReference type="Proteomes" id="UP000266841">
    <property type="component" value="Unassembled WGS sequence"/>
</dbReference>